<protein>
    <submittedName>
        <fullName evidence="5">Lipoprotein NlpI</fullName>
    </submittedName>
</protein>
<evidence type="ECO:0000256" key="3">
    <source>
        <dbReference type="PROSITE-ProRule" id="PRU00339"/>
    </source>
</evidence>
<proteinExistence type="predicted"/>
<organism evidence="5 6">
    <name type="scientific">Phaeobacter italicus</name>
    <dbReference type="NCBI Taxonomy" id="481446"/>
    <lineage>
        <taxon>Bacteria</taxon>
        <taxon>Pseudomonadati</taxon>
        <taxon>Pseudomonadota</taxon>
        <taxon>Alphaproteobacteria</taxon>
        <taxon>Rhodobacterales</taxon>
        <taxon>Roseobacteraceae</taxon>
        <taxon>Phaeobacter</taxon>
    </lineage>
</organism>
<accession>A0A0H5D4N3</accession>
<dbReference type="RefSeq" id="WP_046211263.1">
    <property type="nucleotide sequence ID" value="NZ_CVRL01000037.1"/>
</dbReference>
<gene>
    <name evidence="5" type="ORF">NIT7321_02856</name>
</gene>
<dbReference type="Pfam" id="PF13432">
    <property type="entry name" value="TPR_16"/>
    <property type="match status" value="1"/>
</dbReference>
<feature type="chain" id="PRO_5005218096" evidence="4">
    <location>
        <begin position="30"/>
        <end position="189"/>
    </location>
</feature>
<feature type="signal peptide" evidence="4">
    <location>
        <begin position="1"/>
        <end position="29"/>
    </location>
</feature>
<dbReference type="InterPro" id="IPR019734">
    <property type="entry name" value="TPR_rpt"/>
</dbReference>
<feature type="repeat" description="TPR" evidence="3">
    <location>
        <begin position="103"/>
        <end position="136"/>
    </location>
</feature>
<dbReference type="Proteomes" id="UP000043764">
    <property type="component" value="Unassembled WGS sequence"/>
</dbReference>
<keyword evidence="2 3" id="KW-0802">TPR repeat</keyword>
<dbReference type="InterPro" id="IPR011990">
    <property type="entry name" value="TPR-like_helical_dom_sf"/>
</dbReference>
<dbReference type="AlphaFoldDB" id="A0A0H5D4N3"/>
<dbReference type="PANTHER" id="PTHR44858:SF1">
    <property type="entry name" value="UDP-N-ACETYLGLUCOSAMINE--PEPTIDE N-ACETYLGLUCOSAMINYLTRANSFERASE SPINDLY-RELATED"/>
    <property type="match status" value="1"/>
</dbReference>
<dbReference type="PANTHER" id="PTHR44858">
    <property type="entry name" value="TETRATRICOPEPTIDE REPEAT PROTEIN 6"/>
    <property type="match status" value="1"/>
</dbReference>
<dbReference type="STRING" id="481446.NIT7645_00165"/>
<dbReference type="PROSITE" id="PS50005">
    <property type="entry name" value="TPR"/>
    <property type="match status" value="2"/>
</dbReference>
<dbReference type="SMART" id="SM00028">
    <property type="entry name" value="TPR"/>
    <property type="match status" value="3"/>
</dbReference>
<evidence type="ECO:0000256" key="4">
    <source>
        <dbReference type="SAM" id="SignalP"/>
    </source>
</evidence>
<evidence type="ECO:0000313" key="6">
    <source>
        <dbReference type="Proteomes" id="UP000043764"/>
    </source>
</evidence>
<evidence type="ECO:0000313" key="5">
    <source>
        <dbReference type="EMBL" id="CRL11984.1"/>
    </source>
</evidence>
<dbReference type="GeneID" id="78399206"/>
<dbReference type="InterPro" id="IPR050498">
    <property type="entry name" value="Ycf3"/>
</dbReference>
<dbReference type="EMBL" id="CVRL01000037">
    <property type="protein sequence ID" value="CRL11984.1"/>
    <property type="molecule type" value="Genomic_DNA"/>
</dbReference>
<dbReference type="Gene3D" id="1.25.40.10">
    <property type="entry name" value="Tetratricopeptide repeat domain"/>
    <property type="match status" value="1"/>
</dbReference>
<keyword evidence="1" id="KW-0677">Repeat</keyword>
<evidence type="ECO:0000256" key="2">
    <source>
        <dbReference type="ARBA" id="ARBA00022803"/>
    </source>
</evidence>
<feature type="repeat" description="TPR" evidence="3">
    <location>
        <begin position="137"/>
        <end position="170"/>
    </location>
</feature>
<sequence length="189" mass="20866">MVAKFSKLKAIVAATCLTALISLAPQVEAQVAKTETDLLAQLADADPKDAVAIDRALQAIWRKSGSPAMDFLLQRGLDALERGEPRMAVEHLTALTDHAPDFAKGWYERARAYFTVGLFGPAVADLERALTLNPNDYNAIFALGTMFEQFNDPDRAYEAYQRAQAIHPHHEQITSALERLKDTVEGKEL</sequence>
<dbReference type="SUPFAM" id="SSF48452">
    <property type="entry name" value="TPR-like"/>
    <property type="match status" value="1"/>
</dbReference>
<name>A0A0H5D4N3_9RHOB</name>
<evidence type="ECO:0000256" key="1">
    <source>
        <dbReference type="ARBA" id="ARBA00022737"/>
    </source>
</evidence>
<keyword evidence="6" id="KW-1185">Reference proteome</keyword>
<keyword evidence="5" id="KW-0449">Lipoprotein</keyword>
<reference evidence="6" key="1">
    <citation type="submission" date="2015-05" db="EMBL/GenBank/DDBJ databases">
        <authorList>
            <person name="Rodrigo-Torres Lidia"/>
            <person name="Arahal R.David."/>
        </authorList>
    </citation>
    <scope>NUCLEOTIDE SEQUENCE [LARGE SCALE GENOMIC DNA]</scope>
    <source>
        <strain evidence="6">CECT 7321</strain>
    </source>
</reference>
<keyword evidence="4" id="KW-0732">Signal</keyword>